<feature type="transmembrane region" description="Helical" evidence="1">
    <location>
        <begin position="75"/>
        <end position="96"/>
    </location>
</feature>
<feature type="transmembrane region" description="Helical" evidence="1">
    <location>
        <begin position="158"/>
        <end position="182"/>
    </location>
</feature>
<organism evidence="2 3">
    <name type="scientific">Bacillus benzoevorans</name>
    <dbReference type="NCBI Taxonomy" id="1456"/>
    <lineage>
        <taxon>Bacteria</taxon>
        <taxon>Bacillati</taxon>
        <taxon>Bacillota</taxon>
        <taxon>Bacilli</taxon>
        <taxon>Bacillales</taxon>
        <taxon>Bacillaceae</taxon>
        <taxon>Bacillus</taxon>
    </lineage>
</organism>
<feature type="transmembrane region" description="Helical" evidence="1">
    <location>
        <begin position="189"/>
        <end position="207"/>
    </location>
</feature>
<dbReference type="EMBL" id="JACHGK010000018">
    <property type="protein sequence ID" value="MBB6447224.1"/>
    <property type="molecule type" value="Genomic_DNA"/>
</dbReference>
<dbReference type="GO" id="GO:0005886">
    <property type="term" value="C:plasma membrane"/>
    <property type="evidence" value="ECO:0007669"/>
    <property type="project" value="UniProtKB-SubCell"/>
</dbReference>
<gene>
    <name evidence="2" type="ORF">HNR53_003903</name>
</gene>
<comment type="caution">
    <text evidence="2">The sequence shown here is derived from an EMBL/GenBank/DDBJ whole genome shotgun (WGS) entry which is preliminary data.</text>
</comment>
<keyword evidence="1" id="KW-0812">Transmembrane</keyword>
<proteinExistence type="predicted"/>
<dbReference type="PANTHER" id="PTHR37305:SF1">
    <property type="entry name" value="MEMBRANE PROTEIN"/>
    <property type="match status" value="1"/>
</dbReference>
<dbReference type="AlphaFoldDB" id="A0A7X0LY95"/>
<evidence type="ECO:0000313" key="3">
    <source>
        <dbReference type="Proteomes" id="UP000531594"/>
    </source>
</evidence>
<accession>A0A7X0LY95</accession>
<feature type="transmembrane region" description="Helical" evidence="1">
    <location>
        <begin position="15"/>
        <end position="33"/>
    </location>
</feature>
<feature type="transmembrane region" description="Helical" evidence="1">
    <location>
        <begin position="238"/>
        <end position="259"/>
    </location>
</feature>
<keyword evidence="1" id="KW-1133">Transmembrane helix</keyword>
<keyword evidence="1" id="KW-0472">Membrane</keyword>
<dbReference type="RefSeq" id="WP_184528974.1">
    <property type="nucleotide sequence ID" value="NZ_JACHGK010000018.1"/>
</dbReference>
<dbReference type="GO" id="GO:0140359">
    <property type="term" value="F:ABC-type transporter activity"/>
    <property type="evidence" value="ECO:0007669"/>
    <property type="project" value="InterPro"/>
</dbReference>
<feature type="transmembrane region" description="Helical" evidence="1">
    <location>
        <begin position="117"/>
        <end position="146"/>
    </location>
</feature>
<evidence type="ECO:0000256" key="1">
    <source>
        <dbReference type="SAM" id="Phobius"/>
    </source>
</evidence>
<dbReference type="Pfam" id="PF12679">
    <property type="entry name" value="ABC2_membrane_2"/>
    <property type="match status" value="1"/>
</dbReference>
<reference evidence="2 3" key="1">
    <citation type="submission" date="2020-08" db="EMBL/GenBank/DDBJ databases">
        <title>Genomic Encyclopedia of Type Strains, Phase IV (KMG-IV): sequencing the most valuable type-strain genomes for metagenomic binning, comparative biology and taxonomic classification.</title>
        <authorList>
            <person name="Goeker M."/>
        </authorList>
    </citation>
    <scope>NUCLEOTIDE SEQUENCE [LARGE SCALE GENOMIC DNA]</scope>
    <source>
        <strain evidence="2 3">DSM 5391</strain>
    </source>
</reference>
<name>A0A7X0LY95_9BACI</name>
<protein>
    <submittedName>
        <fullName evidence="2">ABC-2 type transport system permease protein</fullName>
    </submittedName>
</protein>
<keyword evidence="3" id="KW-1185">Reference proteome</keyword>
<dbReference type="PANTHER" id="PTHR37305">
    <property type="entry name" value="INTEGRAL MEMBRANE PROTEIN-RELATED"/>
    <property type="match status" value="1"/>
</dbReference>
<sequence length="267" mass="29165">MNIFLKELKFQRKSLVLWCLGVILMIIAGMAKFDAYSAQGQSINELIGDIPKSIRIVLGFGEVDVSTVAGYYTILYIYMLLMAAIHAAMLGAAIIAKEERDKTYEFLLVKPVSRNTVVTAKLAAALTNIVIYNVVNLVSFIVILGGYNNEGADMNGKIVLTLVGMFILQVLFMVLGSALAAVKRKAKSAASLAAAIMLLTYMLSVAIDLNEGLKVLKYATPFKYFEAKYLMFGSGLDVGYILLSAVLITALTIITYKAYSKKDLQSH</sequence>
<dbReference type="Proteomes" id="UP000531594">
    <property type="component" value="Unassembled WGS sequence"/>
</dbReference>
<evidence type="ECO:0000313" key="2">
    <source>
        <dbReference type="EMBL" id="MBB6447224.1"/>
    </source>
</evidence>